<protein>
    <recommendedName>
        <fullName evidence="1">CHMP7 winged helix domain-containing protein</fullName>
    </recommendedName>
</protein>
<reference evidence="2 3" key="1">
    <citation type="submission" date="2014-03" db="EMBL/GenBank/DDBJ databases">
        <title>Draft genome of the hookworm Oesophagostomum dentatum.</title>
        <authorList>
            <person name="Mitreva M."/>
        </authorList>
    </citation>
    <scope>NUCLEOTIDE SEQUENCE [LARGE SCALE GENOMIC DNA]</scope>
    <source>
        <strain evidence="2 3">OD-Hann</strain>
    </source>
</reference>
<dbReference type="EMBL" id="KN590438">
    <property type="protein sequence ID" value="KHJ81391.1"/>
    <property type="molecule type" value="Genomic_DNA"/>
</dbReference>
<dbReference type="Pfam" id="PF25239">
    <property type="entry name" value="WHD_CHMP7"/>
    <property type="match status" value="1"/>
</dbReference>
<dbReference type="Proteomes" id="UP000053660">
    <property type="component" value="Unassembled WGS sequence"/>
</dbReference>
<dbReference type="InterPro" id="IPR057471">
    <property type="entry name" value="CHMP7_WHD"/>
</dbReference>
<keyword evidence="3" id="KW-1185">Reference proteome</keyword>
<evidence type="ECO:0000259" key="1">
    <source>
        <dbReference type="Pfam" id="PF25239"/>
    </source>
</evidence>
<accession>A0A0B1SBW8</accession>
<organism evidence="2 3">
    <name type="scientific">Oesophagostomum dentatum</name>
    <name type="common">Nodular worm</name>
    <dbReference type="NCBI Taxonomy" id="61180"/>
    <lineage>
        <taxon>Eukaryota</taxon>
        <taxon>Metazoa</taxon>
        <taxon>Ecdysozoa</taxon>
        <taxon>Nematoda</taxon>
        <taxon>Chromadorea</taxon>
        <taxon>Rhabditida</taxon>
        <taxon>Rhabditina</taxon>
        <taxon>Rhabditomorpha</taxon>
        <taxon>Strongyloidea</taxon>
        <taxon>Strongylidae</taxon>
        <taxon>Oesophagostomum</taxon>
    </lineage>
</organism>
<feature type="domain" description="CHMP7 winged helix" evidence="1">
    <location>
        <begin position="34"/>
        <end position="107"/>
    </location>
</feature>
<evidence type="ECO:0000313" key="2">
    <source>
        <dbReference type="EMBL" id="KHJ81391.1"/>
    </source>
</evidence>
<evidence type="ECO:0000313" key="3">
    <source>
        <dbReference type="Proteomes" id="UP000053660"/>
    </source>
</evidence>
<sequence length="147" mass="16701">WIDWSFCQLSKTSEWLFGSAKSDVSARYIHLPTIKVQADSLMNLYSREFQSEVDGTGSIVAYSTFYDNASDIVHTKENFDVALAYLSERGDVVIGQDRHGEKILKFRDTTSSGPVRFTEADASVHDIRRAMSKVEKEIDVLEKKIEK</sequence>
<proteinExistence type="predicted"/>
<dbReference type="AlphaFoldDB" id="A0A0B1SBW8"/>
<gene>
    <name evidence="2" type="ORF">OESDEN_18923</name>
</gene>
<name>A0A0B1SBW8_OESDE</name>
<feature type="non-terminal residue" evidence="2">
    <location>
        <position position="147"/>
    </location>
</feature>
<dbReference type="OrthoDB" id="10250120at2759"/>
<feature type="non-terminal residue" evidence="2">
    <location>
        <position position="1"/>
    </location>
</feature>